<dbReference type="InterPro" id="IPR001478">
    <property type="entry name" value="PDZ"/>
</dbReference>
<dbReference type="InterPro" id="IPR043504">
    <property type="entry name" value="Peptidase_S1_PA_chymotrypsin"/>
</dbReference>
<evidence type="ECO:0000256" key="4">
    <source>
        <dbReference type="ARBA" id="ARBA00022825"/>
    </source>
</evidence>
<dbReference type="GO" id="GO:0004252">
    <property type="term" value="F:serine-type endopeptidase activity"/>
    <property type="evidence" value="ECO:0007669"/>
    <property type="project" value="InterPro"/>
</dbReference>
<evidence type="ECO:0000259" key="5">
    <source>
        <dbReference type="PROSITE" id="PS50106"/>
    </source>
</evidence>
<dbReference type="PROSITE" id="PS50106">
    <property type="entry name" value="PDZ"/>
    <property type="match status" value="1"/>
</dbReference>
<dbReference type="SUPFAM" id="SSF50494">
    <property type="entry name" value="Trypsin-like serine proteases"/>
    <property type="match status" value="1"/>
</dbReference>
<dbReference type="PANTHER" id="PTHR43343:SF3">
    <property type="entry name" value="PROTEASE DO-LIKE 8, CHLOROPLASTIC"/>
    <property type="match status" value="1"/>
</dbReference>
<keyword evidence="3" id="KW-0378">Hydrolase</keyword>
<dbReference type="CDD" id="cd00990">
    <property type="entry name" value="cpPDZ_AtDEGP1-like"/>
    <property type="match status" value="1"/>
</dbReference>
<dbReference type="SMART" id="SM00228">
    <property type="entry name" value="PDZ"/>
    <property type="match status" value="1"/>
</dbReference>
<dbReference type="PRINTS" id="PR00834">
    <property type="entry name" value="PROTEASES2C"/>
</dbReference>
<name>A0AAW1PSY9_9CHLO</name>
<evidence type="ECO:0000256" key="2">
    <source>
        <dbReference type="ARBA" id="ARBA00022670"/>
    </source>
</evidence>
<dbReference type="EMBL" id="JALJOR010000009">
    <property type="protein sequence ID" value="KAK9811738.1"/>
    <property type="molecule type" value="Genomic_DNA"/>
</dbReference>
<reference evidence="6 7" key="1">
    <citation type="journal article" date="2024" name="Nat. Commun.">
        <title>Phylogenomics reveals the evolutionary origins of lichenization in chlorophyte algae.</title>
        <authorList>
            <person name="Puginier C."/>
            <person name="Libourel C."/>
            <person name="Otte J."/>
            <person name="Skaloud P."/>
            <person name="Haon M."/>
            <person name="Grisel S."/>
            <person name="Petersen M."/>
            <person name="Berrin J.G."/>
            <person name="Delaux P.M."/>
            <person name="Dal Grande F."/>
            <person name="Keller J."/>
        </authorList>
    </citation>
    <scope>NUCLEOTIDE SEQUENCE [LARGE SCALE GENOMIC DNA]</scope>
    <source>
        <strain evidence="6 7">SAG 2043</strain>
    </source>
</reference>
<dbReference type="Gene3D" id="2.30.42.10">
    <property type="match status" value="1"/>
</dbReference>
<dbReference type="SUPFAM" id="SSF50156">
    <property type="entry name" value="PDZ domain-like"/>
    <property type="match status" value="1"/>
</dbReference>
<dbReference type="Pfam" id="PF13180">
    <property type="entry name" value="PDZ_2"/>
    <property type="match status" value="1"/>
</dbReference>
<dbReference type="InterPro" id="IPR036034">
    <property type="entry name" value="PDZ_sf"/>
</dbReference>
<dbReference type="PANTHER" id="PTHR43343">
    <property type="entry name" value="PEPTIDASE S12"/>
    <property type="match status" value="1"/>
</dbReference>
<evidence type="ECO:0000256" key="3">
    <source>
        <dbReference type="ARBA" id="ARBA00022801"/>
    </source>
</evidence>
<evidence type="ECO:0000256" key="1">
    <source>
        <dbReference type="ARBA" id="ARBA00010541"/>
    </source>
</evidence>
<evidence type="ECO:0000313" key="6">
    <source>
        <dbReference type="EMBL" id="KAK9811738.1"/>
    </source>
</evidence>
<keyword evidence="2" id="KW-0645">Protease</keyword>
<dbReference type="Gene3D" id="2.40.10.10">
    <property type="entry name" value="Trypsin-like serine proteases"/>
    <property type="match status" value="2"/>
</dbReference>
<comment type="caution">
    <text evidence="6">The sequence shown here is derived from an EMBL/GenBank/DDBJ whole genome shotgun (WGS) entry which is preliminary data.</text>
</comment>
<dbReference type="InterPro" id="IPR009003">
    <property type="entry name" value="Peptidase_S1_PA"/>
</dbReference>
<dbReference type="InterPro" id="IPR039382">
    <property type="entry name" value="DEGP1/8_PDZ_dom"/>
</dbReference>
<dbReference type="InterPro" id="IPR051201">
    <property type="entry name" value="Chloro_Bact_Ser_Proteases"/>
</dbReference>
<evidence type="ECO:0000313" key="7">
    <source>
        <dbReference type="Proteomes" id="UP001489004"/>
    </source>
</evidence>
<protein>
    <recommendedName>
        <fullName evidence="5">PDZ domain-containing protein</fullName>
    </recommendedName>
</protein>
<feature type="domain" description="PDZ" evidence="5">
    <location>
        <begin position="339"/>
        <end position="409"/>
    </location>
</feature>
<dbReference type="FunFam" id="2.40.10.10:FF:000001">
    <property type="entry name" value="Periplasmic serine protease DegS"/>
    <property type="match status" value="1"/>
</dbReference>
<dbReference type="Proteomes" id="UP001489004">
    <property type="component" value="Unassembled WGS sequence"/>
</dbReference>
<comment type="similarity">
    <text evidence="1">Belongs to the peptidase S1C family.</text>
</comment>
<proteinExistence type="inferred from homology"/>
<dbReference type="InterPro" id="IPR001940">
    <property type="entry name" value="Peptidase_S1C"/>
</dbReference>
<gene>
    <name evidence="6" type="ORF">WJX72_009303</name>
</gene>
<accession>A0AAW1PSY9</accession>
<organism evidence="6 7">
    <name type="scientific">[Myrmecia] bisecta</name>
    <dbReference type="NCBI Taxonomy" id="41462"/>
    <lineage>
        <taxon>Eukaryota</taxon>
        <taxon>Viridiplantae</taxon>
        <taxon>Chlorophyta</taxon>
        <taxon>core chlorophytes</taxon>
        <taxon>Trebouxiophyceae</taxon>
        <taxon>Trebouxiales</taxon>
        <taxon>Trebouxiaceae</taxon>
        <taxon>Myrmecia</taxon>
    </lineage>
</organism>
<dbReference type="Pfam" id="PF13365">
    <property type="entry name" value="Trypsin_2"/>
    <property type="match status" value="1"/>
</dbReference>
<dbReference type="AlphaFoldDB" id="A0AAW1PSY9"/>
<keyword evidence="7" id="KW-1185">Reference proteome</keyword>
<keyword evidence="4" id="KW-0720">Serine protease</keyword>
<sequence length="454" mass="47529">MTDLKLTNSVCHQCCLLQARKCQRVKRFWLATPRSYHRVKVPGPTNSQSRPQTDGSAWHISRREVHIVSTVAALLAAGSALAAPSGKAATDTLSVADVTPDVAPAGKLSDRELAIIDVFERNTKSVANVFDITLQGTVRASQVVEAPEGNGTGFVWDQQGHVVTNYHVLANVLRQLPARPQSSGFGGPKVARIALIGPDGTQETYDGVLVGADRSKDLAVIKINAPQDFLRPVTLGTSNDVRVGQQVLAIGNPFGFDHTLTTGVVSGIGREIQSQAGTVIGGGIQTDAAINPGNSGGPLLASDGRVIGVNTAIFTNSGTSAGVGFAIPVDTVARVVPQLIQYGKVVRPALNVQLSTDQVARALKVKKGALVQSVTPNSAAAKAGFLPTRRSLGGIVRGDVIVAIAGRPVTRAADVVLALDDLKVGDQVDVRVQRGENDQVQEATLQVMLEEGGL</sequence>
<dbReference type="GO" id="GO:0006508">
    <property type="term" value="P:proteolysis"/>
    <property type="evidence" value="ECO:0007669"/>
    <property type="project" value="UniProtKB-KW"/>
</dbReference>